<gene>
    <name evidence="1" type="ORF">MBAV_003030</name>
</gene>
<name>A0A0F3GSI8_9BACT</name>
<protein>
    <submittedName>
        <fullName evidence="1">Uncharacterized protein</fullName>
    </submittedName>
</protein>
<proteinExistence type="predicted"/>
<organism evidence="1 2">
    <name type="scientific">Candidatus Magnetobacterium bavaricum</name>
    <dbReference type="NCBI Taxonomy" id="29290"/>
    <lineage>
        <taxon>Bacteria</taxon>
        <taxon>Pseudomonadati</taxon>
        <taxon>Nitrospirota</taxon>
        <taxon>Thermodesulfovibrionia</taxon>
        <taxon>Thermodesulfovibrionales</taxon>
        <taxon>Candidatus Magnetobacteriaceae</taxon>
        <taxon>Candidatus Magnetobacterium</taxon>
    </lineage>
</organism>
<accession>A0A0F3GSI8</accession>
<dbReference type="EMBL" id="LACI01001293">
    <property type="protein sequence ID" value="KJU84777.1"/>
    <property type="molecule type" value="Genomic_DNA"/>
</dbReference>
<dbReference type="AlphaFoldDB" id="A0A0F3GSI8"/>
<evidence type="ECO:0000313" key="1">
    <source>
        <dbReference type="EMBL" id="KJU84777.1"/>
    </source>
</evidence>
<dbReference type="Proteomes" id="UP000033423">
    <property type="component" value="Unassembled WGS sequence"/>
</dbReference>
<keyword evidence="2" id="KW-1185">Reference proteome</keyword>
<comment type="caution">
    <text evidence="1">The sequence shown here is derived from an EMBL/GenBank/DDBJ whole genome shotgun (WGS) entry which is preliminary data.</text>
</comment>
<reference evidence="1 2" key="1">
    <citation type="submission" date="2015-02" db="EMBL/GenBank/DDBJ databases">
        <title>Single-cell genomics of uncultivated deep-branching MTB reveals a conserved set of magnetosome genes.</title>
        <authorList>
            <person name="Kolinko S."/>
            <person name="Richter M."/>
            <person name="Glockner F.O."/>
            <person name="Brachmann A."/>
            <person name="Schuler D."/>
        </authorList>
    </citation>
    <scope>NUCLEOTIDE SEQUENCE [LARGE SCALE GENOMIC DNA]</scope>
    <source>
        <strain evidence="1">TM-1</strain>
    </source>
</reference>
<evidence type="ECO:0000313" key="2">
    <source>
        <dbReference type="Proteomes" id="UP000033423"/>
    </source>
</evidence>
<sequence>MGSRGLIRAFGRCDLLRQNRASPPGASRNSPLLCLFFTVSGMASALKVRVRGIESTFDGLITAL</sequence>